<organism evidence="5 6">
    <name type="scientific">Jaminaea rosea</name>
    <dbReference type="NCBI Taxonomy" id="1569628"/>
    <lineage>
        <taxon>Eukaryota</taxon>
        <taxon>Fungi</taxon>
        <taxon>Dikarya</taxon>
        <taxon>Basidiomycota</taxon>
        <taxon>Ustilaginomycotina</taxon>
        <taxon>Exobasidiomycetes</taxon>
        <taxon>Microstromatales</taxon>
        <taxon>Microstromatales incertae sedis</taxon>
        <taxon>Jaminaea</taxon>
    </lineage>
</organism>
<dbReference type="InterPro" id="IPR007193">
    <property type="entry name" value="Upf2/Nmd2_C"/>
</dbReference>
<evidence type="ECO:0000256" key="2">
    <source>
        <dbReference type="ARBA" id="ARBA00022490"/>
    </source>
</evidence>
<accession>A0A316UX59</accession>
<dbReference type="EMBL" id="KZ819663">
    <property type="protein sequence ID" value="PWN29554.1"/>
    <property type="molecule type" value="Genomic_DNA"/>
</dbReference>
<dbReference type="InterPro" id="IPR003890">
    <property type="entry name" value="MIF4G-like_typ-3"/>
</dbReference>
<dbReference type="GeneID" id="37030863"/>
<dbReference type="RefSeq" id="XP_025364166.1">
    <property type="nucleotide sequence ID" value="XM_025509040.1"/>
</dbReference>
<sequence length="1163" mass="130070">MHSSSHAHPQQQDMTNGAGPVAAVVGGTSNPKLALERDRKRIALRQRNLATWQDGPSPPSGSLDSNMKKNTGFIKRVRQGLGVDAKPQLIKETATLNLDKYVEELTQAIPEGLSKCTLAKDCIAAAEIVTELHARFDPPVFAQPLAVALSSALAPPNKAQLQAMQAEQKEREEANRVSRQKVMLRIAAELALVEVIRARDGSSTQELPGQDWLFHILRDLLSTDREHVNVPILITLLKALGPQLVGRPSEDPEAGEAAHEELILPPATSAKFRKLCETYFTTLSKRIVTEHQRLQEQDRKNHEAYIKSGDIFEDRQQRYEKMTKSFERVNENGKALSELLGVAMPQLTDLGRASDIGLAVNLDSRSTLANDRSDEDFATGKSPWEDEDTKRFYEDIVDLRDMVPASILGSVAATAAAKETTEQPQEEESKVAESQEMEPSQSDEGASKTPVALSPTLTPAKTDAEGAADEQISAGPAAQLSALLARLPEQTNRTMIDSAAVDFAFLNSKAARRRLVKHLTSIPRNRLDLIPYYARLIATLHPHMPDVGKGVLEILDDEFRYLQRKRLAEMGETRAKNARFIAELTKFRVTPLHTIFHCFKVCLDDFSSFNIEILATLLETCGRFLLRIEATTERMRGLLELLRRKRMVSNLDHRNVLLLDNAYYQCNPPEGKAVVAKPRSHLELYVRHLIYDVLTRKTFERVLKMLRKLPWSDEEVLTTLHEVFLRVWRVKYGHVHLLALLLADLQPHHPDFVIAVIDAVIEETRLGMETNLFKHNQRRMAIVLYLGQLYIYRLVNSGIVFDQLWSFVTFGHPNGQPLPGQVCNLDAPDDFFRLRLACTLLDTCGACFNKGSLRKRLDEYLAFLNLYVLSKEQPLPMDIDFMLQDTIEAVRPGWVLKKDWAEAAQAVNDIMAAHRAAQPAAAATATPGGGKKMEAEIEEEAEDDDSSSDDDDASGSESGTRARGGRARRLSGSEHGDGSSTSSSDEEQTDDDGEEATLDDDEVEEDLVIRRSQQSEEDREAEQEFERELAKMMAETNVASNTGGGTNRGVAHHGRGIFDQGLPFIKKAAREESGNESSPATQDGQMRFELLSKRGNKHQAHTLHLPSDSAIAVTTREKQLQELQERRQLKEYVLGYEGREDEEERRELEKSLGRRGFAVRHAK</sequence>
<dbReference type="SUPFAM" id="SSF48371">
    <property type="entry name" value="ARM repeat"/>
    <property type="match status" value="2"/>
</dbReference>
<dbReference type="SMART" id="SM00543">
    <property type="entry name" value="MIF4G"/>
    <property type="match status" value="3"/>
</dbReference>
<dbReference type="AlphaFoldDB" id="A0A316UX59"/>
<dbReference type="GO" id="GO:0035145">
    <property type="term" value="C:exon-exon junction complex"/>
    <property type="evidence" value="ECO:0007669"/>
    <property type="project" value="TreeGrafter"/>
</dbReference>
<evidence type="ECO:0000259" key="4">
    <source>
        <dbReference type="SMART" id="SM00543"/>
    </source>
</evidence>
<feature type="domain" description="MIF4G" evidence="4">
    <location>
        <begin position="67"/>
        <end position="301"/>
    </location>
</feature>
<dbReference type="Pfam" id="PF02854">
    <property type="entry name" value="MIF4G"/>
    <property type="match status" value="2"/>
</dbReference>
<evidence type="ECO:0000256" key="3">
    <source>
        <dbReference type="SAM" id="MobiDB-lite"/>
    </source>
</evidence>
<dbReference type="Gene3D" id="4.10.80.160">
    <property type="match status" value="1"/>
</dbReference>
<comment type="subcellular location">
    <subcellularLocation>
        <location evidence="1">Cytoplasm</location>
    </subcellularLocation>
</comment>
<dbReference type="OrthoDB" id="27832at2759"/>
<feature type="domain" description="MIF4G" evidence="4">
    <location>
        <begin position="477"/>
        <end position="669"/>
    </location>
</feature>
<dbReference type="GO" id="GO:0000184">
    <property type="term" value="P:nuclear-transcribed mRNA catabolic process, nonsense-mediated decay"/>
    <property type="evidence" value="ECO:0007669"/>
    <property type="project" value="InterPro"/>
</dbReference>
<proteinExistence type="predicted"/>
<keyword evidence="6" id="KW-1185">Reference proteome</keyword>
<reference evidence="5 6" key="1">
    <citation type="journal article" date="2018" name="Mol. Biol. Evol.">
        <title>Broad Genomic Sampling Reveals a Smut Pathogenic Ancestry of the Fungal Clade Ustilaginomycotina.</title>
        <authorList>
            <person name="Kijpornyongpan T."/>
            <person name="Mondo S.J."/>
            <person name="Barry K."/>
            <person name="Sandor L."/>
            <person name="Lee J."/>
            <person name="Lipzen A."/>
            <person name="Pangilinan J."/>
            <person name="LaButti K."/>
            <person name="Hainaut M."/>
            <person name="Henrissat B."/>
            <person name="Grigoriev I.V."/>
            <person name="Spatafora J.W."/>
            <person name="Aime M.C."/>
        </authorList>
    </citation>
    <scope>NUCLEOTIDE SEQUENCE [LARGE SCALE GENOMIC DNA]</scope>
    <source>
        <strain evidence="5 6">MCA 5214</strain>
    </source>
</reference>
<evidence type="ECO:0000313" key="6">
    <source>
        <dbReference type="Proteomes" id="UP000245884"/>
    </source>
</evidence>
<feature type="compositionally biased region" description="Basic and acidic residues" evidence="3">
    <location>
        <begin position="1007"/>
        <end position="1030"/>
    </location>
</feature>
<feature type="region of interest" description="Disordered" evidence="3">
    <location>
        <begin position="414"/>
        <end position="470"/>
    </location>
</feature>
<dbReference type="Pfam" id="PF04050">
    <property type="entry name" value="Upf2"/>
    <property type="match status" value="1"/>
</dbReference>
<protein>
    <submittedName>
        <fullName evidence="5">ARM repeat-containing protein</fullName>
    </submittedName>
</protein>
<feature type="compositionally biased region" description="Low complexity" evidence="3">
    <location>
        <begin position="17"/>
        <end position="27"/>
    </location>
</feature>
<feature type="compositionally biased region" description="Polar residues" evidence="3">
    <location>
        <begin position="1075"/>
        <end position="1084"/>
    </location>
</feature>
<dbReference type="Proteomes" id="UP000245884">
    <property type="component" value="Unassembled WGS sequence"/>
</dbReference>
<evidence type="ECO:0000256" key="1">
    <source>
        <dbReference type="ARBA" id="ARBA00004496"/>
    </source>
</evidence>
<feature type="region of interest" description="Disordered" evidence="3">
    <location>
        <begin position="1068"/>
        <end position="1087"/>
    </location>
</feature>
<feature type="compositionally biased region" description="Acidic residues" evidence="3">
    <location>
        <begin position="984"/>
        <end position="1006"/>
    </location>
</feature>
<dbReference type="Gene3D" id="1.25.40.180">
    <property type="match status" value="3"/>
</dbReference>
<dbReference type="GO" id="GO:0003723">
    <property type="term" value="F:RNA binding"/>
    <property type="evidence" value="ECO:0007669"/>
    <property type="project" value="InterPro"/>
</dbReference>
<dbReference type="STRING" id="1569628.A0A316UX59"/>
<feature type="compositionally biased region" description="Polar residues" evidence="3">
    <location>
        <begin position="1"/>
        <end position="15"/>
    </location>
</feature>
<dbReference type="PANTHER" id="PTHR12839">
    <property type="entry name" value="NONSENSE-MEDIATED MRNA DECAY PROTEIN 2 UP-FRAMESHIFT SUPPRESSOR 2"/>
    <property type="match status" value="1"/>
</dbReference>
<keyword evidence="2" id="KW-0963">Cytoplasm</keyword>
<dbReference type="InterPro" id="IPR039762">
    <property type="entry name" value="Nmd2/UPF2"/>
</dbReference>
<feature type="region of interest" description="Disordered" evidence="3">
    <location>
        <begin position="918"/>
        <end position="1056"/>
    </location>
</feature>
<dbReference type="InterPro" id="IPR016024">
    <property type="entry name" value="ARM-type_fold"/>
</dbReference>
<evidence type="ECO:0000313" key="5">
    <source>
        <dbReference type="EMBL" id="PWN29554.1"/>
    </source>
</evidence>
<feature type="region of interest" description="Disordered" evidence="3">
    <location>
        <begin position="1"/>
        <end position="32"/>
    </location>
</feature>
<feature type="domain" description="MIF4G" evidence="4">
    <location>
        <begin position="684"/>
        <end position="893"/>
    </location>
</feature>
<feature type="region of interest" description="Disordered" evidence="3">
    <location>
        <begin position="1135"/>
        <end position="1163"/>
    </location>
</feature>
<dbReference type="PANTHER" id="PTHR12839:SF7">
    <property type="entry name" value="REGULATOR OF NONSENSE TRANSCRIPTS 2"/>
    <property type="match status" value="1"/>
</dbReference>
<gene>
    <name evidence="5" type="ORF">BDZ90DRAFT_277821</name>
</gene>
<feature type="compositionally biased region" description="Acidic residues" evidence="3">
    <location>
        <begin position="936"/>
        <end position="954"/>
    </location>
</feature>
<dbReference type="GO" id="GO:0005737">
    <property type="term" value="C:cytoplasm"/>
    <property type="evidence" value="ECO:0007669"/>
    <property type="project" value="UniProtKB-SubCell"/>
</dbReference>
<feature type="region of interest" description="Disordered" evidence="3">
    <location>
        <begin position="47"/>
        <end position="66"/>
    </location>
</feature>
<name>A0A316UX59_9BASI</name>